<proteinExistence type="predicted"/>
<protein>
    <submittedName>
        <fullName evidence="1">Uncharacterized protein</fullName>
    </submittedName>
</protein>
<feature type="non-terminal residue" evidence="1">
    <location>
        <position position="536"/>
    </location>
</feature>
<reference evidence="1" key="1">
    <citation type="submission" date="2023-05" db="EMBL/GenBank/DDBJ databases">
        <authorList>
            <consortium name="ELIXIR-Norway"/>
        </authorList>
    </citation>
    <scope>NUCLEOTIDE SEQUENCE</scope>
</reference>
<accession>A0AC59YTL6</accession>
<gene>
    <name evidence="1" type="ORF">MRATA1EN22A_LOCUS10026</name>
</gene>
<sequence>MRAVAERPQRQEKQEAGHAHSMPDPQLFSPQAQLLTTWAGGGEARTGPPGAAGPAPAPAHPLAPQSLQQDAHPEAAWNCPPQVPGLWLVAPEELLELGEGESERASREAEEARSGRRRRRRRRRQRPEAEERSRRRRGARSRPDRAGGGLARRGAAAAAQGGALCGWPGPARGGGPRAQSRYPPPGPARPGHSPASPIAAHLGSLDPSCGPTPRDPSPRSFRRPPPPAGVRALASAAPFDPLWLRLLLPDLANPLPPFHELPASPPGPRFLPHRPARPLGSRPRVLLPGASAPSPRTRALPHQLLGPSRGSLCPPLPASLRLHSFSRAGSRPRRQPPPAVPPQPPRAPPLSPFFAPPPPPPIPQPVSVPAACQLFLAAERLIHAAPAECARSLPRGLRGRGPSWSWGLGAAARAGGPGELCFQGHWPPHECPWRLGEGVSQGQPRGSGCQPEVWRWEWSRPPPSQPPVSLRVEPPGPGNAIPPTQPAPGLGHTRRSPTATLHPPRPRQGCHPDSPPRASLPTHPPSLSRCLLESCI</sequence>
<dbReference type="Proteomes" id="UP001162501">
    <property type="component" value="Chromosome 20"/>
</dbReference>
<organism evidence="1 2">
    <name type="scientific">Rangifer tarandus platyrhynchus</name>
    <name type="common">Svalbard reindeer</name>
    <dbReference type="NCBI Taxonomy" id="3082113"/>
    <lineage>
        <taxon>Eukaryota</taxon>
        <taxon>Metazoa</taxon>
        <taxon>Chordata</taxon>
        <taxon>Craniata</taxon>
        <taxon>Vertebrata</taxon>
        <taxon>Euteleostomi</taxon>
        <taxon>Mammalia</taxon>
        <taxon>Eutheria</taxon>
        <taxon>Laurasiatheria</taxon>
        <taxon>Artiodactyla</taxon>
        <taxon>Ruminantia</taxon>
        <taxon>Pecora</taxon>
        <taxon>Cervidae</taxon>
        <taxon>Odocoileinae</taxon>
        <taxon>Rangifer</taxon>
    </lineage>
</organism>
<evidence type="ECO:0000313" key="1">
    <source>
        <dbReference type="EMBL" id="CAM9965630.1"/>
    </source>
</evidence>
<dbReference type="EMBL" id="OX596104">
    <property type="protein sequence ID" value="CAM9965630.1"/>
    <property type="molecule type" value="Genomic_DNA"/>
</dbReference>
<reference evidence="1" key="2">
    <citation type="submission" date="2025-03" db="EMBL/GenBank/DDBJ databases">
        <authorList>
            <consortium name="ELIXIR-Norway"/>
            <consortium name="Elixir Norway"/>
        </authorList>
    </citation>
    <scope>NUCLEOTIDE SEQUENCE</scope>
</reference>
<name>A0AC59YTL6_RANTA</name>
<evidence type="ECO:0000313" key="2">
    <source>
        <dbReference type="Proteomes" id="UP001162501"/>
    </source>
</evidence>
<feature type="non-terminal residue" evidence="1">
    <location>
        <position position="1"/>
    </location>
</feature>